<dbReference type="EMBL" id="PVXM01000059">
    <property type="protein sequence ID" value="PRR68760.1"/>
    <property type="molecule type" value="Genomic_DNA"/>
</dbReference>
<dbReference type="AlphaFoldDB" id="A0A2T0AK29"/>
<dbReference type="Proteomes" id="UP000238415">
    <property type="component" value="Unassembled WGS sequence"/>
</dbReference>
<gene>
    <name evidence="2" type="ORF">MOHU_26060</name>
</gene>
<evidence type="ECO:0000256" key="1">
    <source>
        <dbReference type="SAM" id="Phobius"/>
    </source>
</evidence>
<feature type="transmembrane region" description="Helical" evidence="1">
    <location>
        <begin position="29"/>
        <end position="46"/>
    </location>
</feature>
<evidence type="ECO:0000313" key="3">
    <source>
        <dbReference type="Proteomes" id="UP000238415"/>
    </source>
</evidence>
<keyword evidence="1" id="KW-1133">Transmembrane helix</keyword>
<organism evidence="2 3">
    <name type="scientific">Neomoorella humiferrea</name>
    <dbReference type="NCBI Taxonomy" id="676965"/>
    <lineage>
        <taxon>Bacteria</taxon>
        <taxon>Bacillati</taxon>
        <taxon>Bacillota</taxon>
        <taxon>Clostridia</taxon>
        <taxon>Neomoorellales</taxon>
        <taxon>Neomoorellaceae</taxon>
        <taxon>Neomoorella</taxon>
    </lineage>
</organism>
<keyword evidence="1" id="KW-0472">Membrane</keyword>
<protein>
    <submittedName>
        <fullName evidence="2">Uncharacterized protein</fullName>
    </submittedName>
</protein>
<sequence>MTLLVYIIISIIAITGMYVCYAQIKKDLIFCYGIWFFALVVFYYLIKITIHFIPLNLFLRGVGMSYTNIGMVISGIQIFNSLILFTAFIILIVGFSRCKNSL</sequence>
<keyword evidence="1" id="KW-0812">Transmembrane</keyword>
<feature type="transmembrane region" description="Helical" evidence="1">
    <location>
        <begin position="66"/>
        <end position="95"/>
    </location>
</feature>
<accession>A0A2T0AK29</accession>
<evidence type="ECO:0000313" key="2">
    <source>
        <dbReference type="EMBL" id="PRR68760.1"/>
    </source>
</evidence>
<comment type="caution">
    <text evidence="2">The sequence shown here is derived from an EMBL/GenBank/DDBJ whole genome shotgun (WGS) entry which is preliminary data.</text>
</comment>
<reference evidence="2 3" key="1">
    <citation type="submission" date="2018-03" db="EMBL/GenBank/DDBJ databases">
        <title>Genome sequence of Moorella humiferrea DSM 23265.</title>
        <authorList>
            <person name="Poehlein A."/>
            <person name="Daniel R."/>
        </authorList>
    </citation>
    <scope>NUCLEOTIDE SEQUENCE [LARGE SCALE GENOMIC DNA]</scope>
    <source>
        <strain evidence="2 3">DSM 23265</strain>
    </source>
</reference>
<feature type="transmembrane region" description="Helical" evidence="1">
    <location>
        <begin position="6"/>
        <end position="22"/>
    </location>
</feature>
<dbReference type="OrthoDB" id="9883223at2"/>
<keyword evidence="3" id="KW-1185">Reference proteome</keyword>
<proteinExistence type="predicted"/>
<name>A0A2T0AK29_9FIRM</name>